<dbReference type="EMBL" id="MU152288">
    <property type="protein sequence ID" value="KAF9440750.1"/>
    <property type="molecule type" value="Genomic_DNA"/>
</dbReference>
<evidence type="ECO:0000256" key="1">
    <source>
        <dbReference type="SAM" id="MobiDB-lite"/>
    </source>
</evidence>
<dbReference type="Proteomes" id="UP000807342">
    <property type="component" value="Unassembled WGS sequence"/>
</dbReference>
<feature type="region of interest" description="Disordered" evidence="1">
    <location>
        <begin position="158"/>
        <end position="185"/>
    </location>
</feature>
<evidence type="ECO:0000313" key="2">
    <source>
        <dbReference type="EMBL" id="KAF9440750.1"/>
    </source>
</evidence>
<accession>A0A9P5WZT8</accession>
<evidence type="ECO:0000313" key="3">
    <source>
        <dbReference type="Proteomes" id="UP000807342"/>
    </source>
</evidence>
<reference evidence="2" key="1">
    <citation type="submission" date="2020-11" db="EMBL/GenBank/DDBJ databases">
        <authorList>
            <consortium name="DOE Joint Genome Institute"/>
            <person name="Ahrendt S."/>
            <person name="Riley R."/>
            <person name="Andreopoulos W."/>
            <person name="Labutti K."/>
            <person name="Pangilinan J."/>
            <person name="Ruiz-Duenas F.J."/>
            <person name="Barrasa J.M."/>
            <person name="Sanchez-Garcia M."/>
            <person name="Camarero S."/>
            <person name="Miyauchi S."/>
            <person name="Serrano A."/>
            <person name="Linde D."/>
            <person name="Babiker R."/>
            <person name="Drula E."/>
            <person name="Ayuso-Fernandez I."/>
            <person name="Pacheco R."/>
            <person name="Padilla G."/>
            <person name="Ferreira P."/>
            <person name="Barriuso J."/>
            <person name="Kellner H."/>
            <person name="Castanera R."/>
            <person name="Alfaro M."/>
            <person name="Ramirez L."/>
            <person name="Pisabarro A.G."/>
            <person name="Kuo A."/>
            <person name="Tritt A."/>
            <person name="Lipzen A."/>
            <person name="He G."/>
            <person name="Yan M."/>
            <person name="Ng V."/>
            <person name="Cullen D."/>
            <person name="Martin F."/>
            <person name="Rosso M.-N."/>
            <person name="Henrissat B."/>
            <person name="Hibbett D."/>
            <person name="Martinez A.T."/>
            <person name="Grigoriev I.V."/>
        </authorList>
    </citation>
    <scope>NUCLEOTIDE SEQUENCE</scope>
    <source>
        <strain evidence="2">MF-IS2</strain>
    </source>
</reference>
<keyword evidence="3" id="KW-1185">Reference proteome</keyword>
<name>A0A9P5WZT8_9AGAR</name>
<protein>
    <submittedName>
        <fullName evidence="2">Uncharacterized protein</fullName>
    </submittedName>
</protein>
<dbReference type="AlphaFoldDB" id="A0A9P5WZT8"/>
<comment type="caution">
    <text evidence="2">The sequence shown here is derived from an EMBL/GenBank/DDBJ whole genome shotgun (WGS) entry which is preliminary data.</text>
</comment>
<proteinExistence type="predicted"/>
<sequence length="237" mass="25733">MLPSSASTSLPLANRVKLLPYGVDALKFSLDSCLVDQLANIKAHIASIKCKYAEATIAIPKKATVHPKPQPVVPALVIPVLKVAAPKVVTPKVTAPKVTVPHPSTNVLMSSPPPETLRALFLSPPPPKHCQGELSQQSAIKIPWLMVLQDAAFKAHKKTMPKPVPESKPVPDQSSTPKPKSVHKEWTKAQNNKEFIWLCGIAAPALVLSRVQHLFAVPSPEAMLFLSMLTYSYFRGL</sequence>
<organism evidence="2 3">
    <name type="scientific">Macrolepiota fuliginosa MF-IS2</name>
    <dbReference type="NCBI Taxonomy" id="1400762"/>
    <lineage>
        <taxon>Eukaryota</taxon>
        <taxon>Fungi</taxon>
        <taxon>Dikarya</taxon>
        <taxon>Basidiomycota</taxon>
        <taxon>Agaricomycotina</taxon>
        <taxon>Agaricomycetes</taxon>
        <taxon>Agaricomycetidae</taxon>
        <taxon>Agaricales</taxon>
        <taxon>Agaricineae</taxon>
        <taxon>Agaricaceae</taxon>
        <taxon>Macrolepiota</taxon>
    </lineage>
</organism>
<gene>
    <name evidence="2" type="ORF">P691DRAFT_781502</name>
</gene>